<evidence type="ECO:0000313" key="1">
    <source>
        <dbReference type="EMBL" id="MCI36606.1"/>
    </source>
</evidence>
<comment type="caution">
    <text evidence="1">The sequence shown here is derived from an EMBL/GenBank/DDBJ whole genome shotgun (WGS) entry which is preliminary data.</text>
</comment>
<organism evidence="1 2">
    <name type="scientific">Trifolium medium</name>
    <dbReference type="NCBI Taxonomy" id="97028"/>
    <lineage>
        <taxon>Eukaryota</taxon>
        <taxon>Viridiplantae</taxon>
        <taxon>Streptophyta</taxon>
        <taxon>Embryophyta</taxon>
        <taxon>Tracheophyta</taxon>
        <taxon>Spermatophyta</taxon>
        <taxon>Magnoliopsida</taxon>
        <taxon>eudicotyledons</taxon>
        <taxon>Gunneridae</taxon>
        <taxon>Pentapetalae</taxon>
        <taxon>rosids</taxon>
        <taxon>fabids</taxon>
        <taxon>Fabales</taxon>
        <taxon>Fabaceae</taxon>
        <taxon>Papilionoideae</taxon>
        <taxon>50 kb inversion clade</taxon>
        <taxon>NPAAA clade</taxon>
        <taxon>Hologalegina</taxon>
        <taxon>IRL clade</taxon>
        <taxon>Trifolieae</taxon>
        <taxon>Trifolium</taxon>
    </lineage>
</organism>
<dbReference type="Proteomes" id="UP000265520">
    <property type="component" value="Unassembled WGS sequence"/>
</dbReference>
<reference evidence="1 2" key="1">
    <citation type="journal article" date="2018" name="Front. Plant Sci.">
        <title>Red Clover (Trifolium pratense) and Zigzag Clover (T. medium) - A Picture of Genomic Similarities and Differences.</title>
        <authorList>
            <person name="Dluhosova J."/>
            <person name="Istvanek J."/>
            <person name="Nedelnik J."/>
            <person name="Repkova J."/>
        </authorList>
    </citation>
    <scope>NUCLEOTIDE SEQUENCE [LARGE SCALE GENOMIC DNA]</scope>
    <source>
        <strain evidence="2">cv. 10/8</strain>
        <tissue evidence="1">Leaf</tissue>
    </source>
</reference>
<accession>A0A392RM43</accession>
<proteinExistence type="predicted"/>
<evidence type="ECO:0000313" key="2">
    <source>
        <dbReference type="Proteomes" id="UP000265520"/>
    </source>
</evidence>
<name>A0A392RM43_9FABA</name>
<keyword evidence="2" id="KW-1185">Reference proteome</keyword>
<protein>
    <submittedName>
        <fullName evidence="1">Uncharacterized protein</fullName>
    </submittedName>
</protein>
<dbReference type="AlphaFoldDB" id="A0A392RM43"/>
<dbReference type="EMBL" id="LXQA010235580">
    <property type="protein sequence ID" value="MCI36606.1"/>
    <property type="molecule type" value="Genomic_DNA"/>
</dbReference>
<sequence length="88" mass="10491">MKPKFGVWRKPFKKRPKKIKRNTWDMILDARPCKTRLTNAIKKWDRYKNTRIGAIHDAIEKEGYVPDLEVTEQADRWYVDYNGAPQVA</sequence>